<accession>A0AA47JDV8</accession>
<gene>
    <name evidence="2" type="ORF">O1Q84_09700</name>
</gene>
<evidence type="ECO:0000313" key="2">
    <source>
        <dbReference type="EMBL" id="WAT88952.1"/>
    </source>
</evidence>
<dbReference type="AlphaFoldDB" id="A0AA47JDV8"/>
<feature type="transmembrane region" description="Helical" evidence="1">
    <location>
        <begin position="129"/>
        <end position="150"/>
    </location>
</feature>
<protein>
    <submittedName>
        <fullName evidence="2">Uncharacterized protein</fullName>
    </submittedName>
</protein>
<proteinExistence type="predicted"/>
<reference evidence="2" key="1">
    <citation type="submission" date="2022-12" db="EMBL/GenBank/DDBJ databases">
        <title>Vibrio parahaemolyticus become highly virulent by producing novel Tc toxins.</title>
        <authorList>
            <person name="Yang F."/>
            <person name="You Y."/>
            <person name="Lai Q."/>
            <person name="Xu L."/>
            <person name="Li F."/>
        </authorList>
    </citation>
    <scope>NUCLEOTIDE SEQUENCE</scope>
    <source>
        <strain evidence="2">Vp-HL-202005</strain>
    </source>
</reference>
<keyword evidence="1" id="KW-0472">Membrane</keyword>
<feature type="transmembrane region" description="Helical" evidence="1">
    <location>
        <begin position="63"/>
        <end position="83"/>
    </location>
</feature>
<evidence type="ECO:0000313" key="3">
    <source>
        <dbReference type="Proteomes" id="UP001156560"/>
    </source>
</evidence>
<organism evidence="2 3">
    <name type="scientific">Vibrio parahaemolyticus</name>
    <dbReference type="NCBI Taxonomy" id="670"/>
    <lineage>
        <taxon>Bacteria</taxon>
        <taxon>Pseudomonadati</taxon>
        <taxon>Pseudomonadota</taxon>
        <taxon>Gammaproteobacteria</taxon>
        <taxon>Vibrionales</taxon>
        <taxon>Vibrionaceae</taxon>
        <taxon>Vibrio</taxon>
    </lineage>
</organism>
<keyword evidence="1" id="KW-0812">Transmembrane</keyword>
<dbReference type="EMBL" id="CP114194">
    <property type="protein sequence ID" value="WAT88952.1"/>
    <property type="molecule type" value="Genomic_DNA"/>
</dbReference>
<feature type="transmembrane region" description="Helical" evidence="1">
    <location>
        <begin position="40"/>
        <end position="57"/>
    </location>
</feature>
<sequence length="151" mass="16925">MTERENNQYLNIGVESAPIQTHLGIIQNVIQRMAANSSACKAWCVTLVSAILVIVADKGKPDFTYIAFLPTAVFLALDAYYLALEKAFRQSYNDFVKKLHEEKLTQEDLYSVLPKGNLSSLQIQSLKSFSVWGFYISIVVLIYITKIIAIG</sequence>
<dbReference type="RefSeq" id="WP_069536192.1">
    <property type="nucleotide sequence ID" value="NZ_CP114194.1"/>
</dbReference>
<keyword evidence="1" id="KW-1133">Transmembrane helix</keyword>
<evidence type="ECO:0000256" key="1">
    <source>
        <dbReference type="SAM" id="Phobius"/>
    </source>
</evidence>
<name>A0AA47JDV8_VIBPH</name>
<dbReference type="Proteomes" id="UP001156560">
    <property type="component" value="Chromosome 1"/>
</dbReference>